<feature type="compositionally biased region" description="Polar residues" evidence="1">
    <location>
        <begin position="1"/>
        <end position="12"/>
    </location>
</feature>
<dbReference type="PANTHER" id="PTHR31966">
    <property type="entry name" value="OS01G0783500 PROTEIN"/>
    <property type="match status" value="1"/>
</dbReference>
<evidence type="ECO:0000313" key="2">
    <source>
        <dbReference type="EnsemblPlants" id="Ma01_p03940.1"/>
    </source>
</evidence>
<dbReference type="Gramene" id="Ma01_t03940.1">
    <property type="protein sequence ID" value="Ma01_p03940.1"/>
    <property type="gene ID" value="Ma01_g03940"/>
</dbReference>
<dbReference type="InParanoid" id="A0A804HQ12"/>
<dbReference type="AlphaFoldDB" id="A0A804HQ12"/>
<evidence type="ECO:0000256" key="1">
    <source>
        <dbReference type="SAM" id="MobiDB-lite"/>
    </source>
</evidence>
<sequence>MSPQQTLPESDSQAPPTVAAAVTQAAIQPSSPRFFFSSAAESSPSAGSHRRIAIAVDLSDESAYAVKWDV</sequence>
<dbReference type="PANTHER" id="PTHR31966:SF3">
    <property type="entry name" value="OS05G0501700 PROTEIN"/>
    <property type="match status" value="1"/>
</dbReference>
<keyword evidence="3" id="KW-1185">Reference proteome</keyword>
<feature type="region of interest" description="Disordered" evidence="1">
    <location>
        <begin position="1"/>
        <end position="23"/>
    </location>
</feature>
<accession>A0A804HQ12</accession>
<name>A0A804HQ12_MUSAM</name>
<dbReference type="EnsemblPlants" id="Ma01_t03940.1">
    <property type="protein sequence ID" value="Ma01_p03940.1"/>
    <property type="gene ID" value="Ma01_g03940"/>
</dbReference>
<protein>
    <submittedName>
        <fullName evidence="2">Uncharacterized protein</fullName>
    </submittedName>
</protein>
<proteinExistence type="predicted"/>
<dbReference type="InterPro" id="IPR044162">
    <property type="entry name" value="PHOS32/34"/>
</dbReference>
<dbReference type="Proteomes" id="UP000012960">
    <property type="component" value="Unplaced"/>
</dbReference>
<organism evidence="2 3">
    <name type="scientific">Musa acuminata subsp. malaccensis</name>
    <name type="common">Wild banana</name>
    <name type="synonym">Musa malaccensis</name>
    <dbReference type="NCBI Taxonomy" id="214687"/>
    <lineage>
        <taxon>Eukaryota</taxon>
        <taxon>Viridiplantae</taxon>
        <taxon>Streptophyta</taxon>
        <taxon>Embryophyta</taxon>
        <taxon>Tracheophyta</taxon>
        <taxon>Spermatophyta</taxon>
        <taxon>Magnoliopsida</taxon>
        <taxon>Liliopsida</taxon>
        <taxon>Zingiberales</taxon>
        <taxon>Musaceae</taxon>
        <taxon>Musa</taxon>
    </lineage>
</organism>
<reference evidence="2" key="1">
    <citation type="submission" date="2021-05" db="UniProtKB">
        <authorList>
            <consortium name="EnsemblPlants"/>
        </authorList>
    </citation>
    <scope>IDENTIFICATION</scope>
    <source>
        <strain evidence="2">subsp. malaccensis</strain>
    </source>
</reference>
<evidence type="ECO:0000313" key="3">
    <source>
        <dbReference type="Proteomes" id="UP000012960"/>
    </source>
</evidence>
<feature type="compositionally biased region" description="Low complexity" evidence="1">
    <location>
        <begin position="13"/>
        <end position="23"/>
    </location>
</feature>